<feature type="transmembrane region" description="Helical" evidence="1">
    <location>
        <begin position="50"/>
        <end position="70"/>
    </location>
</feature>
<gene>
    <name evidence="2" type="ORF">H6X83_08765</name>
</gene>
<organism evidence="2 3">
    <name type="scientific">Caproicibacterium amylolyticum</name>
    <dbReference type="NCBI Taxonomy" id="2766537"/>
    <lineage>
        <taxon>Bacteria</taxon>
        <taxon>Bacillati</taxon>
        <taxon>Bacillota</taxon>
        <taxon>Clostridia</taxon>
        <taxon>Eubacteriales</taxon>
        <taxon>Oscillospiraceae</taxon>
        <taxon>Caproicibacterium</taxon>
    </lineage>
</organism>
<dbReference type="EMBL" id="CP060696">
    <property type="protein sequence ID" value="QNO17049.1"/>
    <property type="molecule type" value="Genomic_DNA"/>
</dbReference>
<proteinExistence type="predicted"/>
<keyword evidence="1" id="KW-0812">Transmembrane</keyword>
<name>A0A7G9WED7_9FIRM</name>
<feature type="transmembrane region" description="Helical" evidence="1">
    <location>
        <begin position="136"/>
        <end position="155"/>
    </location>
</feature>
<keyword evidence="1" id="KW-1133">Transmembrane helix</keyword>
<dbReference type="RefSeq" id="WP_212506116.1">
    <property type="nucleotide sequence ID" value="NZ_CP060696.1"/>
</dbReference>
<evidence type="ECO:0008006" key="4">
    <source>
        <dbReference type="Google" id="ProtNLM"/>
    </source>
</evidence>
<dbReference type="AlphaFoldDB" id="A0A7G9WED7"/>
<evidence type="ECO:0000256" key="1">
    <source>
        <dbReference type="SAM" id="Phobius"/>
    </source>
</evidence>
<protein>
    <recommendedName>
        <fullName evidence="4">ABC-2 family transporter protein</fullName>
    </recommendedName>
</protein>
<dbReference type="KEGG" id="caml:H6X83_08765"/>
<evidence type="ECO:0000313" key="3">
    <source>
        <dbReference type="Proteomes" id="UP000516046"/>
    </source>
</evidence>
<dbReference type="Proteomes" id="UP000516046">
    <property type="component" value="Chromosome"/>
</dbReference>
<sequence length="265" mass="30274">MKKRKFMSFIAPCFICLLLFVFLVFASLHTFDKNLPYLFLRVFKGSDLTFNILPAFLIQMVPSILVLYVFSGVFLADYETNYVYVFTRVGSKQKWLLQKTLELLFKIMLTYALAFAAAFVLGVFSGFSDKVNSSGIYIKLFLFQSLTMFFMIFLENFLSLSFGRAKSFLIFMIFYFSFTTLTTQLANTSTAGNVIVSLLPTSSQMYFWHCDSPQIQNISDGQTINGFTSVFSFVWLTVCFAVSYLVCSIVLKKKDLIVLVKGESE</sequence>
<feature type="transmembrane region" description="Helical" evidence="1">
    <location>
        <begin position="230"/>
        <end position="251"/>
    </location>
</feature>
<reference evidence="2 3" key="1">
    <citation type="submission" date="2020-08" db="EMBL/GenBank/DDBJ databases">
        <authorList>
            <person name="Ren C."/>
            <person name="Gu Y."/>
            <person name="Xu Y."/>
        </authorList>
    </citation>
    <scope>NUCLEOTIDE SEQUENCE [LARGE SCALE GENOMIC DNA]</scope>
    <source>
        <strain evidence="2 3">LBM18003</strain>
    </source>
</reference>
<feature type="transmembrane region" description="Helical" evidence="1">
    <location>
        <begin position="103"/>
        <end position="124"/>
    </location>
</feature>
<feature type="transmembrane region" description="Helical" evidence="1">
    <location>
        <begin position="167"/>
        <end position="186"/>
    </location>
</feature>
<keyword evidence="3" id="KW-1185">Reference proteome</keyword>
<accession>A0A7G9WED7</accession>
<evidence type="ECO:0000313" key="2">
    <source>
        <dbReference type="EMBL" id="QNO17049.1"/>
    </source>
</evidence>
<keyword evidence="1" id="KW-0472">Membrane</keyword>